<evidence type="ECO:0000313" key="10">
    <source>
        <dbReference type="Proteomes" id="UP000255460"/>
    </source>
</evidence>
<evidence type="ECO:0000313" key="3">
    <source>
        <dbReference type="EMBL" id="HAH1417286.1"/>
    </source>
</evidence>
<proteinExistence type="predicted"/>
<evidence type="ECO:0000313" key="2">
    <source>
        <dbReference type="EMBL" id="EFM0515900.1"/>
    </source>
</evidence>
<dbReference type="Proteomes" id="UP000255460">
    <property type="component" value="Unassembled WGS sequence"/>
</dbReference>
<dbReference type="EMBL" id="WUIG01000234">
    <property type="protein sequence ID" value="MXJ09374.1"/>
    <property type="molecule type" value="Genomic_DNA"/>
</dbReference>
<evidence type="ECO:0000313" key="5">
    <source>
        <dbReference type="EMBL" id="MBA7719727.1"/>
    </source>
</evidence>
<sequence>MQPSPAMQALIEQIYHIFRRYPVPQKFVVCCEYCLSQQEQKVLRSTSLRAISYSLINAWNSSPGPDPQNSDEVRYFLPRLLEFVAQGQFDNIHEVFSLRRINLASKENWREDEWKILQRFACQYMTDWVSGDEAVELQYMLEMFFRADIALAPLLDAINSVPGFWSTVSLACLLNRYCEDYIRDNQDDIDNVITTQINAWARNNHPLLKERARQAIENPLKQPEPMTEYQVWEDDWIIDECLCAMYDASSESPGK</sequence>
<reference evidence="2 13" key="3">
    <citation type="submission" date="2018-08" db="EMBL/GenBank/DDBJ databases">
        <authorList>
            <consortium name="GenomeTrakr network: Whole genome sequencing for foodborne pathogen traceback"/>
        </authorList>
    </citation>
    <scope>NUCLEOTIDE SEQUENCE [LARGE SCALE GENOMIC DNA]</scope>
    <source>
        <strain evidence="2 13">AZ-TG60901</strain>
    </source>
</reference>
<dbReference type="EMBL" id="VOTT01000178">
    <property type="protein sequence ID" value="MPU49400.1"/>
    <property type="molecule type" value="Genomic_DNA"/>
</dbReference>
<dbReference type="Proteomes" id="UP001208624">
    <property type="component" value="Unassembled WGS sequence"/>
</dbReference>
<reference evidence="9 10" key="2">
    <citation type="submission" date="2018-06" db="EMBL/GenBank/DDBJ databases">
        <authorList>
            <consortium name="Pathogen Informatics"/>
            <person name="Doyle S."/>
        </authorList>
    </citation>
    <scope>NUCLEOTIDE SEQUENCE [LARGE SCALE GENOMIC DNA]</scope>
    <source>
        <strain evidence="9 10">NCTC10418</strain>
    </source>
</reference>
<dbReference type="AlphaFoldDB" id="A0A0C2EB92"/>
<dbReference type="Proteomes" id="UP000868636">
    <property type="component" value="Unassembled WGS sequence"/>
</dbReference>
<dbReference type="EMBL" id="JAOVKC010000007">
    <property type="protein sequence ID" value="MCV5621654.1"/>
    <property type="molecule type" value="Genomic_DNA"/>
</dbReference>
<evidence type="ECO:0000313" key="7">
    <source>
        <dbReference type="EMBL" id="MPU49400.1"/>
    </source>
</evidence>
<reference evidence="3" key="1">
    <citation type="journal article" date="2018" name="Genome Biol.">
        <title>SKESA: strategic k-mer extension for scrupulous assemblies.</title>
        <authorList>
            <person name="Souvorov A."/>
            <person name="Agarwala R."/>
            <person name="Lipman D.J."/>
        </authorList>
    </citation>
    <scope>NUCLEOTIDE SEQUENCE [LARGE SCALE GENOMIC DNA]</scope>
    <source>
        <strain evidence="4">SJP41</strain>
        <strain evidence="3">W1_5_ERB1</strain>
    </source>
</reference>
<dbReference type="Proteomes" id="UP000392867">
    <property type="component" value="Unassembled WGS sequence"/>
</dbReference>
<evidence type="ECO:0000313" key="11">
    <source>
        <dbReference type="Proteomes" id="UP000392867"/>
    </source>
</evidence>
<dbReference type="RefSeq" id="WP_001183149.1">
    <property type="nucleotide sequence ID" value="NZ_AP021890.1"/>
</dbReference>
<evidence type="ECO:0000313" key="1">
    <source>
        <dbReference type="EMBL" id="EFC2246062.1"/>
    </source>
</evidence>
<reference evidence="7 11" key="6">
    <citation type="submission" date="2019-08" db="EMBL/GenBank/DDBJ databases">
        <title>Identification of Water Treatment Resistant and Multidrug Resistant Urinary Pathogenic Escherichia coli in Wastewater.</title>
        <authorList>
            <person name="Neumann N."/>
        </authorList>
    </citation>
    <scope>NUCLEOTIDE SEQUENCE [LARGE SCALE GENOMIC DNA]</scope>
    <source>
        <strain evidence="7 11">WU2356</strain>
    </source>
</reference>
<evidence type="ECO:0000313" key="4">
    <source>
        <dbReference type="EMBL" id="HAZ7490357.1"/>
    </source>
</evidence>
<dbReference type="EMBL" id="DADPIR010000003">
    <property type="protein sequence ID" value="HAZ7490357.1"/>
    <property type="molecule type" value="Genomic_DNA"/>
</dbReference>
<dbReference type="Proteomes" id="UP000447081">
    <property type="component" value="Unassembled WGS sequence"/>
</dbReference>
<gene>
    <name evidence="2" type="ORF">CF22_001888</name>
    <name evidence="1" type="ORF">E5H86_09660</name>
    <name evidence="7" type="ORF">FVB16_11255</name>
    <name evidence="8" type="ORF">GRW24_12965</name>
    <name evidence="3" type="ORF">HHH44_000635</name>
    <name evidence="5" type="ORF">HV209_14155</name>
    <name evidence="4" type="ORF">J8F57_000513</name>
    <name evidence="9" type="ORF">NCTC10418_00538</name>
    <name evidence="6" type="ORF">OFN31_07680</name>
</gene>
<dbReference type="Proteomes" id="UP000528504">
    <property type="component" value="Unassembled WGS sequence"/>
</dbReference>
<dbReference type="EMBL" id="AASEPP010000011">
    <property type="protein sequence ID" value="EFC2246062.1"/>
    <property type="molecule type" value="Genomic_DNA"/>
</dbReference>
<evidence type="ECO:0000313" key="14">
    <source>
        <dbReference type="Proteomes" id="UP000531916"/>
    </source>
</evidence>
<evidence type="ECO:0000313" key="8">
    <source>
        <dbReference type="EMBL" id="MXJ09374.1"/>
    </source>
</evidence>
<protein>
    <submittedName>
        <fullName evidence="3">Uncharacterized protein</fullName>
    </submittedName>
</protein>
<reference evidence="6" key="9">
    <citation type="submission" date="2023-06" db="EMBL/GenBank/DDBJ databases">
        <title>Deciphering the underlying mechanisms mediating the transmission of blaNDM gene from human to animals in China.</title>
        <authorList>
            <person name="Chen K."/>
            <person name="Chen S."/>
        </authorList>
    </citation>
    <scope>NUCLEOTIDE SEQUENCE</scope>
    <source>
        <strain evidence="6">1199</strain>
    </source>
</reference>
<dbReference type="Proteomes" id="UP000844228">
    <property type="component" value="Unassembled WGS sequence"/>
</dbReference>
<organism evidence="3">
    <name type="scientific">Escherichia coli</name>
    <dbReference type="NCBI Taxonomy" id="562"/>
    <lineage>
        <taxon>Bacteria</taxon>
        <taxon>Pseudomonadati</taxon>
        <taxon>Pseudomonadota</taxon>
        <taxon>Gammaproteobacteria</taxon>
        <taxon>Enterobacterales</taxon>
        <taxon>Enterobacteriaceae</taxon>
        <taxon>Escherichia</taxon>
    </lineage>
</organism>
<reference evidence="5" key="8">
    <citation type="submission" date="2020-06" db="EMBL/GenBank/DDBJ databases">
        <title>REHAB project genomes.</title>
        <authorList>
            <person name="Shaw L.P."/>
        </authorList>
    </citation>
    <scope>NUCLEOTIDE SEQUENCE</scope>
    <source>
        <strain evidence="5">RHBSTW-00474</strain>
    </source>
</reference>
<name>A0A0C2EB92_ECOLX</name>
<reference evidence="3" key="4">
    <citation type="submission" date="2018-08" db="EMBL/GenBank/DDBJ databases">
        <authorList>
            <consortium name="NCBI Pathogen Detection Project"/>
        </authorList>
    </citation>
    <scope>NUCLEOTIDE SEQUENCE</scope>
    <source>
        <strain evidence="4">SJP41</strain>
        <strain evidence="3">W1_5_ERB1</strain>
    </source>
</reference>
<evidence type="ECO:0000313" key="6">
    <source>
        <dbReference type="EMBL" id="MCV5621654.1"/>
    </source>
</evidence>
<reference evidence="8 12" key="7">
    <citation type="submission" date="2019-12" db="EMBL/GenBank/DDBJ databases">
        <title>Enteriobacteria Tanzani isolates_10434.</title>
        <authorList>
            <person name="Subbiah M."/>
            <person name="Call D."/>
        </authorList>
    </citation>
    <scope>NUCLEOTIDE SEQUENCE [LARGE SCALE GENOMIC DNA]</scope>
    <source>
        <strain evidence="8 12">10434wG3</strain>
    </source>
</reference>
<dbReference type="Proteomes" id="UP000531916">
    <property type="component" value="Unassembled WGS sequence"/>
</dbReference>
<dbReference type="EMBL" id="JABXPW010000003">
    <property type="protein sequence ID" value="MBA7719727.1"/>
    <property type="molecule type" value="Genomic_DNA"/>
</dbReference>
<accession>A0A0C2EB92</accession>
<dbReference type="Proteomes" id="UP000622722">
    <property type="component" value="Unassembled WGS sequence"/>
</dbReference>
<dbReference type="EMBL" id="AATJQG010000006">
    <property type="protein sequence ID" value="EFM0515900.1"/>
    <property type="molecule type" value="Genomic_DNA"/>
</dbReference>
<dbReference type="EMBL" id="UFZQ01000001">
    <property type="protein sequence ID" value="STE82906.1"/>
    <property type="molecule type" value="Genomic_DNA"/>
</dbReference>
<evidence type="ECO:0000313" key="12">
    <source>
        <dbReference type="Proteomes" id="UP000447081"/>
    </source>
</evidence>
<evidence type="ECO:0000313" key="13">
    <source>
        <dbReference type="Proteomes" id="UP000528504"/>
    </source>
</evidence>
<reference evidence="1 14" key="5">
    <citation type="submission" date="2019-04" db="EMBL/GenBank/DDBJ databases">
        <authorList>
            <consortium name="NARMS: The National Antimicrobial Resistance Monitoring System"/>
        </authorList>
    </citation>
    <scope>NUCLEOTIDE SEQUENCE [LARGE SCALE GENOMIC DNA]</scope>
    <source>
        <strain evidence="1 14">FSIS11919500</strain>
    </source>
</reference>
<dbReference type="EMBL" id="DABALL010000003">
    <property type="protein sequence ID" value="HAH1417286.1"/>
    <property type="molecule type" value="Genomic_DNA"/>
</dbReference>
<evidence type="ECO:0000313" key="9">
    <source>
        <dbReference type="EMBL" id="STE82906.1"/>
    </source>
</evidence>